<sequence>MTNTPLGILLKEVQECRHCEAHLPLGPRPVVQAESSARLLIIGQAPGTRVHETGIPWNDPSGDRLREWLQMDKERFYDPAQIAIMPMGFCYPGRSSSGDLPPRPECAPKWHAAIKSHLTNVELTLLIGDYAQRYYLEGKPKTLTETVKANTNWSPDFIALPHPSPRNNLWLRKNPWFDAEILPMLRKRIDQLFL</sequence>
<dbReference type="SMART" id="SM00987">
    <property type="entry name" value="UreE_C"/>
    <property type="match status" value="1"/>
</dbReference>
<evidence type="ECO:0000259" key="1">
    <source>
        <dbReference type="SMART" id="SM00986"/>
    </source>
</evidence>
<evidence type="ECO:0000313" key="2">
    <source>
        <dbReference type="EMBL" id="CZF83327.1"/>
    </source>
</evidence>
<dbReference type="SUPFAM" id="SSF52141">
    <property type="entry name" value="Uracil-DNA glycosylase-like"/>
    <property type="match status" value="1"/>
</dbReference>
<dbReference type="RefSeq" id="WP_062710309.1">
    <property type="nucleotide sequence ID" value="NZ_CAWRCI010000022.1"/>
</dbReference>
<feature type="domain" description="Uracil-DNA glycosylase-like" evidence="1">
    <location>
        <begin position="30"/>
        <end position="186"/>
    </location>
</feature>
<reference evidence="3" key="1">
    <citation type="submission" date="2016-02" db="EMBL/GenBank/DDBJ databases">
        <authorList>
            <person name="Rodrigo-Torres Lidia"/>
            <person name="Arahal R.David."/>
        </authorList>
    </citation>
    <scope>NUCLEOTIDE SEQUENCE [LARGE SCALE GENOMIC DNA]</scope>
    <source>
        <strain evidence="3">CECT 8713</strain>
    </source>
</reference>
<protein>
    <submittedName>
        <fullName evidence="2">Uracil DNA glycosylase superfamily protein</fullName>
    </submittedName>
</protein>
<dbReference type="Gene3D" id="3.40.470.10">
    <property type="entry name" value="Uracil-DNA glycosylase-like domain"/>
    <property type="match status" value="1"/>
</dbReference>
<dbReference type="InterPro" id="IPR005122">
    <property type="entry name" value="Uracil-DNA_glycosylase-like"/>
</dbReference>
<organism evidence="2 3">
    <name type="scientific">Grimontia marina</name>
    <dbReference type="NCBI Taxonomy" id="646534"/>
    <lineage>
        <taxon>Bacteria</taxon>
        <taxon>Pseudomonadati</taxon>
        <taxon>Pseudomonadota</taxon>
        <taxon>Gammaproteobacteria</taxon>
        <taxon>Vibrionales</taxon>
        <taxon>Vibrionaceae</taxon>
        <taxon>Grimontia</taxon>
    </lineage>
</organism>
<dbReference type="SMART" id="SM00986">
    <property type="entry name" value="UDG"/>
    <property type="match status" value="1"/>
</dbReference>
<dbReference type="EMBL" id="FIZY01000022">
    <property type="protein sequence ID" value="CZF83327.1"/>
    <property type="molecule type" value="Genomic_DNA"/>
</dbReference>
<dbReference type="Pfam" id="PF03167">
    <property type="entry name" value="UDG"/>
    <property type="match status" value="1"/>
</dbReference>
<accession>A0A128F939</accession>
<keyword evidence="3" id="KW-1185">Reference proteome</keyword>
<dbReference type="InterPro" id="IPR047124">
    <property type="entry name" value="HI_0220.2"/>
</dbReference>
<dbReference type="OrthoDB" id="9789139at2"/>
<dbReference type="InterPro" id="IPR036895">
    <property type="entry name" value="Uracil-DNA_glycosylase-like_sf"/>
</dbReference>
<proteinExistence type="predicted"/>
<evidence type="ECO:0000313" key="3">
    <source>
        <dbReference type="Proteomes" id="UP000073601"/>
    </source>
</evidence>
<dbReference type="Proteomes" id="UP000073601">
    <property type="component" value="Unassembled WGS sequence"/>
</dbReference>
<gene>
    <name evidence="2" type="ORF">GMA8713_02590</name>
</gene>
<dbReference type="AlphaFoldDB" id="A0A128F939"/>
<name>A0A128F939_9GAMM</name>
<dbReference type="CDD" id="cd10033">
    <property type="entry name" value="UDG_like"/>
    <property type="match status" value="1"/>
</dbReference>
<dbReference type="PANTHER" id="PTHR42160">
    <property type="entry name" value="URACIL-DNA GLYCOSYLASE SUPERFAMILY PROTEIN"/>
    <property type="match status" value="1"/>
</dbReference>
<dbReference type="PANTHER" id="PTHR42160:SF1">
    <property type="entry name" value="URACIL-DNA GLYCOSYLASE SUPERFAMILY PROTEIN"/>
    <property type="match status" value="1"/>
</dbReference>